<gene>
    <name evidence="1" type="ORF">NSJP_3281</name>
</gene>
<organism evidence="1 2">
    <name type="scientific">Nitrospira japonica</name>
    <dbReference type="NCBI Taxonomy" id="1325564"/>
    <lineage>
        <taxon>Bacteria</taxon>
        <taxon>Pseudomonadati</taxon>
        <taxon>Nitrospirota</taxon>
        <taxon>Nitrospiria</taxon>
        <taxon>Nitrospirales</taxon>
        <taxon>Nitrospiraceae</taxon>
        <taxon>Nitrospira</taxon>
    </lineage>
</organism>
<dbReference type="STRING" id="1325564.NSJP_3281"/>
<proteinExistence type="predicted"/>
<reference evidence="1 2" key="1">
    <citation type="submission" date="2017-03" db="EMBL/GenBank/DDBJ databases">
        <authorList>
            <person name="Afonso C.L."/>
            <person name="Miller P.J."/>
            <person name="Scott M.A."/>
            <person name="Spackman E."/>
            <person name="Goraichik I."/>
            <person name="Dimitrov K.M."/>
            <person name="Suarez D.L."/>
            <person name="Swayne D.E."/>
        </authorList>
    </citation>
    <scope>NUCLEOTIDE SEQUENCE [LARGE SCALE GENOMIC DNA]</scope>
    <source>
        <strain evidence="1">Genome sequencing of Nitrospira japonica strain NJ11</strain>
    </source>
</reference>
<keyword evidence="2" id="KW-1185">Reference proteome</keyword>
<evidence type="ECO:0000313" key="1">
    <source>
        <dbReference type="EMBL" id="SLM49448.1"/>
    </source>
</evidence>
<sequence>MAELLFVVLDDSSRTNLCLVRILAGVSQSAALAEEVPTLIQLDLHLSEPVTVFLCDRPMLAFFE</sequence>
<accession>A0A1W1I8S3</accession>
<dbReference type="AlphaFoldDB" id="A0A1W1I8S3"/>
<dbReference type="EMBL" id="LT828648">
    <property type="protein sequence ID" value="SLM49448.1"/>
    <property type="molecule type" value="Genomic_DNA"/>
</dbReference>
<protein>
    <submittedName>
        <fullName evidence="1">Uncharacterized protein</fullName>
    </submittedName>
</protein>
<name>A0A1W1I8S3_9BACT</name>
<dbReference type="Proteomes" id="UP000192042">
    <property type="component" value="Chromosome I"/>
</dbReference>
<evidence type="ECO:0000313" key="2">
    <source>
        <dbReference type="Proteomes" id="UP000192042"/>
    </source>
</evidence>
<dbReference type="KEGG" id="nja:NSJP_3281"/>